<protein>
    <submittedName>
        <fullName evidence="1">Rid family hydrolase</fullName>
    </submittedName>
</protein>
<dbReference type="CDD" id="cd00448">
    <property type="entry name" value="YjgF_YER057c_UK114_family"/>
    <property type="match status" value="1"/>
</dbReference>
<dbReference type="SUPFAM" id="SSF55298">
    <property type="entry name" value="YjgF-like"/>
    <property type="match status" value="1"/>
</dbReference>
<accession>A0ABY4YGE8</accession>
<organism evidence="1 2">
    <name type="scientific">Ornithinimicrobium cryptoxanthini</name>
    <dbReference type="NCBI Taxonomy" id="2934161"/>
    <lineage>
        <taxon>Bacteria</taxon>
        <taxon>Bacillati</taxon>
        <taxon>Actinomycetota</taxon>
        <taxon>Actinomycetes</taxon>
        <taxon>Micrococcales</taxon>
        <taxon>Ornithinimicrobiaceae</taxon>
        <taxon>Ornithinimicrobium</taxon>
    </lineage>
</organism>
<dbReference type="EMBL" id="CP099490">
    <property type="protein sequence ID" value="USQ75851.1"/>
    <property type="molecule type" value="Genomic_DNA"/>
</dbReference>
<evidence type="ECO:0000313" key="1">
    <source>
        <dbReference type="EMBL" id="USQ75851.1"/>
    </source>
</evidence>
<dbReference type="Pfam" id="PF01042">
    <property type="entry name" value="Ribonuc_L-PSP"/>
    <property type="match status" value="1"/>
</dbReference>
<dbReference type="RefSeq" id="WP_252620358.1">
    <property type="nucleotide sequence ID" value="NZ_CP099490.1"/>
</dbReference>
<dbReference type="PANTHER" id="PTHR11803:SF39">
    <property type="entry name" value="2-IMINOBUTANOATE_2-IMINOPROPANOATE DEAMINASE"/>
    <property type="match status" value="1"/>
</dbReference>
<dbReference type="Proteomes" id="UP001056535">
    <property type="component" value="Chromosome"/>
</dbReference>
<dbReference type="InterPro" id="IPR006175">
    <property type="entry name" value="YjgF/YER057c/UK114"/>
</dbReference>
<dbReference type="GO" id="GO:0016787">
    <property type="term" value="F:hydrolase activity"/>
    <property type="evidence" value="ECO:0007669"/>
    <property type="project" value="UniProtKB-KW"/>
</dbReference>
<proteinExistence type="predicted"/>
<evidence type="ECO:0000313" key="2">
    <source>
        <dbReference type="Proteomes" id="UP001056535"/>
    </source>
</evidence>
<gene>
    <name evidence="1" type="ORF">NF557_14790</name>
</gene>
<dbReference type="PANTHER" id="PTHR11803">
    <property type="entry name" value="2-IMINOBUTANOATE/2-IMINOPROPANOATE DEAMINASE RIDA"/>
    <property type="match status" value="1"/>
</dbReference>
<keyword evidence="2" id="KW-1185">Reference proteome</keyword>
<dbReference type="Gene3D" id="3.30.1330.40">
    <property type="entry name" value="RutC-like"/>
    <property type="match status" value="1"/>
</dbReference>
<sequence>MPREVVHTDQAPSSPMWSQGVKAGDHVFVSGMVGIDATTGKLAGETIQEQTLKALANCLAVVEAAGGTADDVVDVTVLLADPDDFQGMNEVYASVFTTDPPARNTPRLGPALPGVRVSIRMTAILK</sequence>
<keyword evidence="1" id="KW-0378">Hydrolase</keyword>
<dbReference type="InterPro" id="IPR035959">
    <property type="entry name" value="RutC-like_sf"/>
</dbReference>
<reference evidence="1" key="1">
    <citation type="submission" date="2022-06" db="EMBL/GenBank/DDBJ databases">
        <title>Ornithinimicrobium JY.X270.</title>
        <authorList>
            <person name="Huang Y."/>
        </authorList>
    </citation>
    <scope>NUCLEOTIDE SEQUENCE</scope>
    <source>
        <strain evidence="1">JY.X270</strain>
    </source>
</reference>
<name>A0ABY4YGE8_9MICO</name>